<dbReference type="AlphaFoldDB" id="A0A183FJB9"/>
<dbReference type="PANTHER" id="PTHR48438">
    <property type="entry name" value="ALPHA-(1,3)-FUCOSYLTRANSFERASE C-RELATED"/>
    <property type="match status" value="1"/>
</dbReference>
<comment type="subcellular location">
    <subcellularLocation>
        <location evidence="1 12">Golgi apparatus</location>
        <location evidence="1 12">Golgi stack membrane</location>
        <topology evidence="1 12">Single-pass type II membrane protein</topology>
    </subcellularLocation>
</comment>
<keyword evidence="10" id="KW-0472">Membrane</keyword>
<dbReference type="GO" id="GO:0032580">
    <property type="term" value="C:Golgi cisterna membrane"/>
    <property type="evidence" value="ECO:0007669"/>
    <property type="project" value="UniProtKB-SubCell"/>
</dbReference>
<evidence type="ECO:0000256" key="11">
    <source>
        <dbReference type="ARBA" id="ARBA00023180"/>
    </source>
</evidence>
<gene>
    <name evidence="14" type="ORF">HPBE_LOCUS7096</name>
</gene>
<proteinExistence type="inferred from homology"/>
<keyword evidence="6 12" id="KW-0812">Transmembrane</keyword>
<evidence type="ECO:0000256" key="8">
    <source>
        <dbReference type="ARBA" id="ARBA00022989"/>
    </source>
</evidence>
<dbReference type="FunFam" id="3.40.50.11660:FF:000002">
    <property type="entry name" value="Alpha-(1,3)-fucosyltransferase"/>
    <property type="match status" value="1"/>
</dbReference>
<dbReference type="InterPro" id="IPR038577">
    <property type="entry name" value="GT10-like_C_sf"/>
</dbReference>
<comment type="similarity">
    <text evidence="3 12">Belongs to the glycosyltransferase 10 family.</text>
</comment>
<sequence>MPLSATERIVIYQLPTVTTSRFHHHYDRLARLIILKVDIYGACGKRSLAKKEAYRMIREKYKFYLAFENSNCRQYITEKFWINALRNNAVPVVMGASKADYVKVAPPHSFIHVEDYSPEQLARYLQYLDRNATAYNEYFAWKTYGRIVDSNFFCRLCAFVQSPPTKTYKNLDKWWRGNDDCQKNSSR</sequence>
<keyword evidence="11" id="KW-0325">Glycoprotein</keyword>
<dbReference type="Proteomes" id="UP000050761">
    <property type="component" value="Unassembled WGS sequence"/>
</dbReference>
<comment type="pathway">
    <text evidence="2">Protein modification; protein glycosylation.</text>
</comment>
<keyword evidence="15" id="KW-1185">Reference proteome</keyword>
<dbReference type="EC" id="2.4.1.-" evidence="12"/>
<accession>A0A3P7XA01</accession>
<evidence type="ECO:0000256" key="2">
    <source>
        <dbReference type="ARBA" id="ARBA00004922"/>
    </source>
</evidence>
<reference evidence="16" key="2">
    <citation type="submission" date="2019-09" db="UniProtKB">
        <authorList>
            <consortium name="WormBaseParasite"/>
        </authorList>
    </citation>
    <scope>IDENTIFICATION</scope>
</reference>
<keyword evidence="9 12" id="KW-0333">Golgi apparatus</keyword>
<evidence type="ECO:0000256" key="10">
    <source>
        <dbReference type="ARBA" id="ARBA00023136"/>
    </source>
</evidence>
<dbReference type="InterPro" id="IPR055270">
    <property type="entry name" value="Glyco_tran_10_C"/>
</dbReference>
<evidence type="ECO:0000313" key="16">
    <source>
        <dbReference type="WBParaSite" id="HPBE_0000709501-mRNA-1"/>
    </source>
</evidence>
<dbReference type="GO" id="GO:0008417">
    <property type="term" value="F:fucosyltransferase activity"/>
    <property type="evidence" value="ECO:0007669"/>
    <property type="project" value="InterPro"/>
</dbReference>
<dbReference type="SUPFAM" id="SSF53756">
    <property type="entry name" value="UDP-Glycosyltransferase/glycogen phosphorylase"/>
    <property type="match status" value="1"/>
</dbReference>
<organism evidence="15 16">
    <name type="scientific">Heligmosomoides polygyrus</name>
    <name type="common">Parasitic roundworm</name>
    <dbReference type="NCBI Taxonomy" id="6339"/>
    <lineage>
        <taxon>Eukaryota</taxon>
        <taxon>Metazoa</taxon>
        <taxon>Ecdysozoa</taxon>
        <taxon>Nematoda</taxon>
        <taxon>Chromadorea</taxon>
        <taxon>Rhabditida</taxon>
        <taxon>Rhabditina</taxon>
        <taxon>Rhabditomorpha</taxon>
        <taxon>Strongyloidea</taxon>
        <taxon>Heligmosomidae</taxon>
        <taxon>Heligmosomoides</taxon>
    </lineage>
</organism>
<keyword evidence="8" id="KW-1133">Transmembrane helix</keyword>
<evidence type="ECO:0000256" key="4">
    <source>
        <dbReference type="ARBA" id="ARBA00022676"/>
    </source>
</evidence>
<keyword evidence="4 12" id="KW-0328">Glycosyltransferase</keyword>
<evidence type="ECO:0000256" key="6">
    <source>
        <dbReference type="ARBA" id="ARBA00022692"/>
    </source>
</evidence>
<evidence type="ECO:0000256" key="1">
    <source>
        <dbReference type="ARBA" id="ARBA00004447"/>
    </source>
</evidence>
<dbReference type="PANTHER" id="PTHR48438:SF1">
    <property type="entry name" value="ALPHA-(1,3)-FUCOSYLTRANSFERASE C-RELATED"/>
    <property type="match status" value="1"/>
</dbReference>
<dbReference type="Gene3D" id="3.40.50.11660">
    <property type="entry name" value="Glycosyl transferase family 10, C-terminal domain"/>
    <property type="match status" value="1"/>
</dbReference>
<evidence type="ECO:0000256" key="5">
    <source>
        <dbReference type="ARBA" id="ARBA00022679"/>
    </source>
</evidence>
<dbReference type="Pfam" id="PF00852">
    <property type="entry name" value="Glyco_transf_10"/>
    <property type="match status" value="1"/>
</dbReference>
<dbReference type="InterPro" id="IPR001503">
    <property type="entry name" value="Glyco_trans_10"/>
</dbReference>
<dbReference type="OrthoDB" id="427096at2759"/>
<dbReference type="WBParaSite" id="HPBE_0000709501-mRNA-1">
    <property type="protein sequence ID" value="HPBE_0000709501-mRNA-1"/>
    <property type="gene ID" value="HPBE_0000709501"/>
</dbReference>
<evidence type="ECO:0000256" key="3">
    <source>
        <dbReference type="ARBA" id="ARBA00008919"/>
    </source>
</evidence>
<evidence type="ECO:0000256" key="12">
    <source>
        <dbReference type="RuleBase" id="RU003832"/>
    </source>
</evidence>
<accession>A0A183FJB9</accession>
<dbReference type="EMBL" id="UZAH01025812">
    <property type="protein sequence ID" value="VDO70921.1"/>
    <property type="molecule type" value="Genomic_DNA"/>
</dbReference>
<keyword evidence="5 12" id="KW-0808">Transferase</keyword>
<protein>
    <recommendedName>
        <fullName evidence="12">Fucosyltransferase</fullName>
        <ecNumber evidence="12">2.4.1.-</ecNumber>
    </recommendedName>
</protein>
<name>A0A183FJB9_HELPZ</name>
<evidence type="ECO:0000259" key="13">
    <source>
        <dbReference type="Pfam" id="PF00852"/>
    </source>
</evidence>
<evidence type="ECO:0000313" key="14">
    <source>
        <dbReference type="EMBL" id="VDO70921.1"/>
    </source>
</evidence>
<evidence type="ECO:0000313" key="15">
    <source>
        <dbReference type="Proteomes" id="UP000050761"/>
    </source>
</evidence>
<feature type="domain" description="Fucosyltransferase C-terminal" evidence="13">
    <location>
        <begin position="23"/>
        <end position="174"/>
    </location>
</feature>
<reference evidence="14 15" key="1">
    <citation type="submission" date="2018-11" db="EMBL/GenBank/DDBJ databases">
        <authorList>
            <consortium name="Pathogen Informatics"/>
        </authorList>
    </citation>
    <scope>NUCLEOTIDE SEQUENCE [LARGE SCALE GENOMIC DNA]</scope>
</reference>
<keyword evidence="7" id="KW-0735">Signal-anchor</keyword>
<evidence type="ECO:0000256" key="7">
    <source>
        <dbReference type="ARBA" id="ARBA00022968"/>
    </source>
</evidence>
<evidence type="ECO:0000256" key="9">
    <source>
        <dbReference type="ARBA" id="ARBA00023034"/>
    </source>
</evidence>
<dbReference type="UniPathway" id="UPA00378"/>